<proteinExistence type="predicted"/>
<sequence>MHCCLCFSLLTVQCPSFRSHLQKLSVCLLFLCVLPHFTAQLKVVGPDHPVTATVGQSIVLPCHLSPSLNAQSMAVRWIRRHNTETVHQYEDGEDLYVEQMREYQGRTELSHDGLSRGTLDLQIVSVRPSDDGTYVCTVEGAAGYAEATVELEVAAPFFHDAHAWKVALAVMMVAVLMLITDLILFSVHWFKTRGKILTGQGRNHLVAKGCFQRGEAAMEVEALTHLC</sequence>
<evidence type="ECO:0000256" key="6">
    <source>
        <dbReference type="ARBA" id="ARBA00023319"/>
    </source>
</evidence>
<keyword evidence="4 7" id="KW-0472">Membrane</keyword>
<dbReference type="PANTHER" id="PTHR24100">
    <property type="entry name" value="BUTYROPHILIN"/>
    <property type="match status" value="1"/>
</dbReference>
<feature type="signal peptide" evidence="8">
    <location>
        <begin position="1"/>
        <end position="39"/>
    </location>
</feature>
<organism evidence="10 11">
    <name type="scientific">Apteryx owenii</name>
    <name type="common">Little spotted kiwi</name>
    <dbReference type="NCBI Taxonomy" id="8824"/>
    <lineage>
        <taxon>Eukaryota</taxon>
        <taxon>Metazoa</taxon>
        <taxon>Chordata</taxon>
        <taxon>Craniata</taxon>
        <taxon>Vertebrata</taxon>
        <taxon>Euteleostomi</taxon>
        <taxon>Archelosauria</taxon>
        <taxon>Archosauria</taxon>
        <taxon>Dinosauria</taxon>
        <taxon>Saurischia</taxon>
        <taxon>Theropoda</taxon>
        <taxon>Coelurosauria</taxon>
        <taxon>Aves</taxon>
        <taxon>Palaeognathae</taxon>
        <taxon>Apterygiformes</taxon>
        <taxon>Apterygidae</taxon>
        <taxon>Apteryx</taxon>
    </lineage>
</organism>
<evidence type="ECO:0000259" key="9">
    <source>
        <dbReference type="PROSITE" id="PS50835"/>
    </source>
</evidence>
<dbReference type="Ensembl" id="ENSAOWT00000032319.1">
    <property type="protein sequence ID" value="ENSAOWP00000028526.1"/>
    <property type="gene ID" value="ENSAOWG00000019207.1"/>
</dbReference>
<name>A0A8B9QMN0_APTOW</name>
<dbReference type="Pfam" id="PF07686">
    <property type="entry name" value="V-set"/>
    <property type="match status" value="1"/>
</dbReference>
<dbReference type="InterPro" id="IPR003599">
    <property type="entry name" value="Ig_sub"/>
</dbReference>
<feature type="chain" id="PRO_5034911430" description="Ig-like domain-containing protein" evidence="8">
    <location>
        <begin position="40"/>
        <end position="227"/>
    </location>
</feature>
<evidence type="ECO:0000256" key="4">
    <source>
        <dbReference type="ARBA" id="ARBA00023136"/>
    </source>
</evidence>
<dbReference type="AlphaFoldDB" id="A0A8B9QMN0"/>
<evidence type="ECO:0000256" key="3">
    <source>
        <dbReference type="ARBA" id="ARBA00022989"/>
    </source>
</evidence>
<dbReference type="SUPFAM" id="SSF48726">
    <property type="entry name" value="Immunoglobulin"/>
    <property type="match status" value="1"/>
</dbReference>
<dbReference type="Proteomes" id="UP000694424">
    <property type="component" value="Unplaced"/>
</dbReference>
<reference evidence="10" key="2">
    <citation type="submission" date="2025-09" db="UniProtKB">
        <authorList>
            <consortium name="Ensembl"/>
        </authorList>
    </citation>
    <scope>IDENTIFICATION</scope>
</reference>
<keyword evidence="3 7" id="KW-1133">Transmembrane helix</keyword>
<reference evidence="10" key="1">
    <citation type="submission" date="2025-08" db="UniProtKB">
        <authorList>
            <consortium name="Ensembl"/>
        </authorList>
    </citation>
    <scope>IDENTIFICATION</scope>
</reference>
<keyword evidence="2 7" id="KW-0812">Transmembrane</keyword>
<evidence type="ECO:0000256" key="7">
    <source>
        <dbReference type="SAM" id="Phobius"/>
    </source>
</evidence>
<keyword evidence="6" id="KW-0393">Immunoglobulin domain</keyword>
<keyword evidence="5" id="KW-1015">Disulfide bond</keyword>
<dbReference type="SMART" id="SM00408">
    <property type="entry name" value="IGc2"/>
    <property type="match status" value="1"/>
</dbReference>
<dbReference type="InterPro" id="IPR013106">
    <property type="entry name" value="Ig_V-set"/>
</dbReference>
<evidence type="ECO:0000313" key="10">
    <source>
        <dbReference type="Ensembl" id="ENSAOWP00000028526.1"/>
    </source>
</evidence>
<dbReference type="FunFam" id="2.60.40.10:FF:000183">
    <property type="entry name" value="Myelin-oligodendrocyte glycoprotein"/>
    <property type="match status" value="1"/>
</dbReference>
<dbReference type="InterPro" id="IPR050504">
    <property type="entry name" value="IgSF_BTN/MOG"/>
</dbReference>
<dbReference type="InterPro" id="IPR036179">
    <property type="entry name" value="Ig-like_dom_sf"/>
</dbReference>
<feature type="transmembrane region" description="Helical" evidence="7">
    <location>
        <begin position="166"/>
        <end position="190"/>
    </location>
</feature>
<dbReference type="GO" id="GO:0001817">
    <property type="term" value="P:regulation of cytokine production"/>
    <property type="evidence" value="ECO:0007669"/>
    <property type="project" value="TreeGrafter"/>
</dbReference>
<dbReference type="GO" id="GO:0009897">
    <property type="term" value="C:external side of plasma membrane"/>
    <property type="evidence" value="ECO:0007669"/>
    <property type="project" value="TreeGrafter"/>
</dbReference>
<dbReference type="GO" id="GO:0050852">
    <property type="term" value="P:T cell receptor signaling pathway"/>
    <property type="evidence" value="ECO:0007669"/>
    <property type="project" value="TreeGrafter"/>
</dbReference>
<dbReference type="SMART" id="SM00409">
    <property type="entry name" value="IG"/>
    <property type="match status" value="1"/>
</dbReference>
<keyword evidence="11" id="KW-1185">Reference proteome</keyword>
<dbReference type="InterPro" id="IPR013783">
    <property type="entry name" value="Ig-like_fold"/>
</dbReference>
<dbReference type="PROSITE" id="PS50835">
    <property type="entry name" value="IG_LIKE"/>
    <property type="match status" value="1"/>
</dbReference>
<evidence type="ECO:0000256" key="5">
    <source>
        <dbReference type="ARBA" id="ARBA00023157"/>
    </source>
</evidence>
<dbReference type="GO" id="GO:0005102">
    <property type="term" value="F:signaling receptor binding"/>
    <property type="evidence" value="ECO:0007669"/>
    <property type="project" value="TreeGrafter"/>
</dbReference>
<protein>
    <recommendedName>
        <fullName evidence="9">Ig-like domain-containing protein</fullName>
    </recommendedName>
</protein>
<dbReference type="SMART" id="SM00406">
    <property type="entry name" value="IGv"/>
    <property type="match status" value="1"/>
</dbReference>
<dbReference type="InterPro" id="IPR003598">
    <property type="entry name" value="Ig_sub2"/>
</dbReference>
<evidence type="ECO:0000313" key="11">
    <source>
        <dbReference type="Proteomes" id="UP000694424"/>
    </source>
</evidence>
<accession>A0A8B9QMN0</accession>
<keyword evidence="8" id="KW-0732">Signal</keyword>
<feature type="domain" description="Ig-like" evidence="9">
    <location>
        <begin position="35"/>
        <end position="152"/>
    </location>
</feature>
<dbReference type="Gene3D" id="2.60.40.10">
    <property type="entry name" value="Immunoglobulins"/>
    <property type="match status" value="1"/>
</dbReference>
<evidence type="ECO:0000256" key="2">
    <source>
        <dbReference type="ARBA" id="ARBA00022692"/>
    </source>
</evidence>
<dbReference type="InterPro" id="IPR007110">
    <property type="entry name" value="Ig-like_dom"/>
</dbReference>
<evidence type="ECO:0000256" key="8">
    <source>
        <dbReference type="SAM" id="SignalP"/>
    </source>
</evidence>
<comment type="subcellular location">
    <subcellularLocation>
        <location evidence="1">Membrane</location>
    </subcellularLocation>
</comment>
<dbReference type="PANTHER" id="PTHR24100:SF149">
    <property type="entry name" value="BG-LIKE ANTIGEN 1-RELATED"/>
    <property type="match status" value="1"/>
</dbReference>
<evidence type="ECO:0000256" key="1">
    <source>
        <dbReference type="ARBA" id="ARBA00004370"/>
    </source>
</evidence>